<protein>
    <submittedName>
        <fullName evidence="2">Uncharacterized protein</fullName>
    </submittedName>
</protein>
<dbReference type="AlphaFoldDB" id="A0AA86MXL9"/>
<dbReference type="EMBL" id="OX365700">
    <property type="protein sequence ID" value="CAI4030930.1"/>
    <property type="molecule type" value="Genomic_DNA"/>
</dbReference>
<evidence type="ECO:0000313" key="2">
    <source>
        <dbReference type="EMBL" id="CAI4030930.1"/>
    </source>
</evidence>
<proteinExistence type="predicted"/>
<dbReference type="RefSeq" id="WP_289267898.1">
    <property type="nucleotide sequence ID" value="NZ_OX365700.1"/>
</dbReference>
<gene>
    <name evidence="2" type="ORF">DNFV4_01362</name>
</gene>
<evidence type="ECO:0000313" key="3">
    <source>
        <dbReference type="Proteomes" id="UP001179121"/>
    </source>
</evidence>
<feature type="region of interest" description="Disordered" evidence="1">
    <location>
        <begin position="28"/>
        <end position="47"/>
    </location>
</feature>
<dbReference type="KEGG" id="nti:DNFV4_01362"/>
<reference evidence="2" key="1">
    <citation type="submission" date="2022-10" db="EMBL/GenBank/DDBJ databases">
        <authorList>
            <person name="Koch H."/>
        </authorList>
    </citation>
    <scope>NUCLEOTIDE SEQUENCE</scope>
    <source>
        <strain evidence="2">DNF</strain>
    </source>
</reference>
<sequence length="47" mass="5123">MGGYFELIATILVTISAAQACAHLFDQPTTSQRNLPSPPPSEHLNRK</sequence>
<name>A0AA86MXL9_9BACT</name>
<dbReference type="Proteomes" id="UP001179121">
    <property type="component" value="Chromosome"/>
</dbReference>
<keyword evidence="3" id="KW-1185">Reference proteome</keyword>
<evidence type="ECO:0000256" key="1">
    <source>
        <dbReference type="SAM" id="MobiDB-lite"/>
    </source>
</evidence>
<organism evidence="2 3">
    <name type="scientific">Nitrospira tepida</name>
    <dbReference type="NCBI Taxonomy" id="2973512"/>
    <lineage>
        <taxon>Bacteria</taxon>
        <taxon>Pseudomonadati</taxon>
        <taxon>Nitrospirota</taxon>
        <taxon>Nitrospiria</taxon>
        <taxon>Nitrospirales</taxon>
        <taxon>Nitrospiraceae</taxon>
        <taxon>Nitrospira</taxon>
    </lineage>
</organism>
<accession>A0AA86MXL9</accession>